<protein>
    <submittedName>
        <fullName evidence="1">Uncharacterized protein</fullName>
    </submittedName>
</protein>
<keyword evidence="2" id="KW-1185">Reference proteome</keyword>
<dbReference type="AlphaFoldDB" id="A0ABD5YTK4"/>
<dbReference type="RefSeq" id="WP_390208024.1">
    <property type="nucleotide sequence ID" value="NZ_JBHSZC010000004.1"/>
</dbReference>
<dbReference type="Proteomes" id="UP001596417">
    <property type="component" value="Unassembled WGS sequence"/>
</dbReference>
<dbReference type="EMBL" id="JBHTAX010000005">
    <property type="protein sequence ID" value="MFC7192710.1"/>
    <property type="molecule type" value="Genomic_DNA"/>
</dbReference>
<evidence type="ECO:0000313" key="2">
    <source>
        <dbReference type="Proteomes" id="UP001596417"/>
    </source>
</evidence>
<evidence type="ECO:0000313" key="1">
    <source>
        <dbReference type="EMBL" id="MFC7192710.1"/>
    </source>
</evidence>
<name>A0ABD5YTK4_9EURY</name>
<comment type="caution">
    <text evidence="1">The sequence shown here is derived from an EMBL/GenBank/DDBJ whole genome shotgun (WGS) entry which is preliminary data.</text>
</comment>
<sequence length="54" mass="6288">MTRTSDGYRERTYFQLSLLDEADLLLQSVVLDSRCSQIPIDAHIRQRIVNIISH</sequence>
<organism evidence="1 2">
    <name type="scientific">Halocatena marina</name>
    <dbReference type="NCBI Taxonomy" id="2934937"/>
    <lineage>
        <taxon>Archaea</taxon>
        <taxon>Methanobacteriati</taxon>
        <taxon>Methanobacteriota</taxon>
        <taxon>Stenosarchaea group</taxon>
        <taxon>Halobacteria</taxon>
        <taxon>Halobacteriales</taxon>
        <taxon>Natronomonadaceae</taxon>
        <taxon>Halocatena</taxon>
    </lineage>
</organism>
<accession>A0ABD5YTK4</accession>
<reference evidence="1 2" key="1">
    <citation type="journal article" date="2019" name="Int. J. Syst. Evol. Microbiol.">
        <title>The Global Catalogue of Microorganisms (GCM) 10K type strain sequencing project: providing services to taxonomists for standard genome sequencing and annotation.</title>
        <authorList>
            <consortium name="The Broad Institute Genomics Platform"/>
            <consortium name="The Broad Institute Genome Sequencing Center for Infectious Disease"/>
            <person name="Wu L."/>
            <person name="Ma J."/>
        </authorList>
    </citation>
    <scope>NUCLEOTIDE SEQUENCE [LARGE SCALE GENOMIC DNA]</scope>
    <source>
        <strain evidence="1 2">RDMS1</strain>
    </source>
</reference>
<proteinExistence type="predicted"/>
<gene>
    <name evidence="1" type="ORF">ACFQL7_24830</name>
</gene>